<reference evidence="1" key="1">
    <citation type="journal article" date="2021" name="bioRxiv">
        <title>Whole Genome Assembly and Annotation of Northern Wild Rice, Zizania palustris L., Supports a Whole Genome Duplication in the Zizania Genus.</title>
        <authorList>
            <person name="Haas M."/>
            <person name="Kono T."/>
            <person name="Macchietto M."/>
            <person name="Millas R."/>
            <person name="McGilp L."/>
            <person name="Shao M."/>
            <person name="Duquette J."/>
            <person name="Hirsch C.N."/>
            <person name="Kimball J."/>
        </authorList>
    </citation>
    <scope>NUCLEOTIDE SEQUENCE</scope>
    <source>
        <tissue evidence="1">Fresh leaf tissue</tissue>
    </source>
</reference>
<dbReference type="Proteomes" id="UP000729402">
    <property type="component" value="Unassembled WGS sequence"/>
</dbReference>
<accession>A0A8J5WS34</accession>
<sequence>MKKSQGRPPVGVRVRVTLASASRRHGAAMARKKTVEMTLGVCRRGGRRPWHATTTGDAAATAKKMALLVGVEEEPALL</sequence>
<evidence type="ECO:0000313" key="1">
    <source>
        <dbReference type="EMBL" id="KAG8096665.1"/>
    </source>
</evidence>
<proteinExistence type="predicted"/>
<dbReference type="EMBL" id="JAAALK010000079">
    <property type="protein sequence ID" value="KAG8096665.1"/>
    <property type="molecule type" value="Genomic_DNA"/>
</dbReference>
<keyword evidence="2" id="KW-1185">Reference proteome</keyword>
<dbReference type="AlphaFoldDB" id="A0A8J5WS34"/>
<organism evidence="1 2">
    <name type="scientific">Zizania palustris</name>
    <name type="common">Northern wild rice</name>
    <dbReference type="NCBI Taxonomy" id="103762"/>
    <lineage>
        <taxon>Eukaryota</taxon>
        <taxon>Viridiplantae</taxon>
        <taxon>Streptophyta</taxon>
        <taxon>Embryophyta</taxon>
        <taxon>Tracheophyta</taxon>
        <taxon>Spermatophyta</taxon>
        <taxon>Magnoliopsida</taxon>
        <taxon>Liliopsida</taxon>
        <taxon>Poales</taxon>
        <taxon>Poaceae</taxon>
        <taxon>BOP clade</taxon>
        <taxon>Oryzoideae</taxon>
        <taxon>Oryzeae</taxon>
        <taxon>Zizaniinae</taxon>
        <taxon>Zizania</taxon>
    </lineage>
</organism>
<reference evidence="1" key="2">
    <citation type="submission" date="2021-02" db="EMBL/GenBank/DDBJ databases">
        <authorList>
            <person name="Kimball J.A."/>
            <person name="Haas M.W."/>
            <person name="Macchietto M."/>
            <person name="Kono T."/>
            <person name="Duquette J."/>
            <person name="Shao M."/>
        </authorList>
    </citation>
    <scope>NUCLEOTIDE SEQUENCE</scope>
    <source>
        <tissue evidence="1">Fresh leaf tissue</tissue>
    </source>
</reference>
<evidence type="ECO:0000313" key="2">
    <source>
        <dbReference type="Proteomes" id="UP000729402"/>
    </source>
</evidence>
<gene>
    <name evidence="1" type="ORF">GUJ93_ZPchr0013g34394</name>
</gene>
<name>A0A8J5WS34_ZIZPA</name>
<protein>
    <submittedName>
        <fullName evidence="1">Uncharacterized protein</fullName>
    </submittedName>
</protein>
<comment type="caution">
    <text evidence="1">The sequence shown here is derived from an EMBL/GenBank/DDBJ whole genome shotgun (WGS) entry which is preliminary data.</text>
</comment>